<name>A0A0F6YJJ2_9BACT</name>
<proteinExistence type="predicted"/>
<keyword evidence="2" id="KW-1185">Reference proteome</keyword>
<dbReference type="OrthoDB" id="9024187at2"/>
<gene>
    <name evidence="1" type="ORF">DB32_003309</name>
</gene>
<dbReference type="STRING" id="927083.DB32_003309"/>
<evidence type="ECO:0000313" key="2">
    <source>
        <dbReference type="Proteomes" id="UP000034883"/>
    </source>
</evidence>
<dbReference type="KEGG" id="samy:DB32_003309"/>
<sequence length="129" mass="14824">MDTTLDSFRRLRERGFAHRFYEQLFVADRRVPRLFAGTDLARQRDLLEHGISMLLAYQRGSALGEIAMRRLALLHGPRGLDIDHDLYAIWLRVFLDVAGELDPEWTPELAAAWHAQLGASIAEMHRRGT</sequence>
<dbReference type="GO" id="GO:0020037">
    <property type="term" value="F:heme binding"/>
    <property type="evidence" value="ECO:0007669"/>
    <property type="project" value="InterPro"/>
</dbReference>
<dbReference type="Gene3D" id="1.10.490.10">
    <property type="entry name" value="Globins"/>
    <property type="match status" value="1"/>
</dbReference>
<dbReference type="InterPro" id="IPR012292">
    <property type="entry name" value="Globin/Proto"/>
</dbReference>
<dbReference type="Proteomes" id="UP000034883">
    <property type="component" value="Chromosome"/>
</dbReference>
<organism evidence="1 2">
    <name type="scientific">Sandaracinus amylolyticus</name>
    <dbReference type="NCBI Taxonomy" id="927083"/>
    <lineage>
        <taxon>Bacteria</taxon>
        <taxon>Pseudomonadati</taxon>
        <taxon>Myxococcota</taxon>
        <taxon>Polyangia</taxon>
        <taxon>Polyangiales</taxon>
        <taxon>Sandaracinaceae</taxon>
        <taxon>Sandaracinus</taxon>
    </lineage>
</organism>
<dbReference type="GO" id="GO:0019825">
    <property type="term" value="F:oxygen binding"/>
    <property type="evidence" value="ECO:0007669"/>
    <property type="project" value="InterPro"/>
</dbReference>
<accession>A0A0F6YJJ2</accession>
<reference evidence="1 2" key="1">
    <citation type="submission" date="2015-03" db="EMBL/GenBank/DDBJ databases">
        <title>Genome assembly of Sandaracinus amylolyticus DSM 53668.</title>
        <authorList>
            <person name="Sharma G."/>
            <person name="Subramanian S."/>
        </authorList>
    </citation>
    <scope>NUCLEOTIDE SEQUENCE [LARGE SCALE GENOMIC DNA]</scope>
    <source>
        <strain evidence="1 2">DSM 53668</strain>
    </source>
</reference>
<evidence type="ECO:0000313" key="1">
    <source>
        <dbReference type="EMBL" id="AKF06160.1"/>
    </source>
</evidence>
<protein>
    <recommendedName>
        <fullName evidence="3">Globin</fullName>
    </recommendedName>
</protein>
<dbReference type="RefSeq" id="WP_053233358.1">
    <property type="nucleotide sequence ID" value="NZ_CP011125.1"/>
</dbReference>
<dbReference type="SUPFAM" id="SSF46458">
    <property type="entry name" value="Globin-like"/>
    <property type="match status" value="1"/>
</dbReference>
<evidence type="ECO:0008006" key="3">
    <source>
        <dbReference type="Google" id="ProtNLM"/>
    </source>
</evidence>
<dbReference type="InterPro" id="IPR009050">
    <property type="entry name" value="Globin-like_sf"/>
</dbReference>
<dbReference type="AlphaFoldDB" id="A0A0F6YJJ2"/>
<dbReference type="EMBL" id="CP011125">
    <property type="protein sequence ID" value="AKF06160.1"/>
    <property type="molecule type" value="Genomic_DNA"/>
</dbReference>